<feature type="transmembrane region" description="Helical" evidence="7">
    <location>
        <begin position="101"/>
        <end position="122"/>
    </location>
</feature>
<keyword evidence="6 7" id="KW-0472">Membrane</keyword>
<dbReference type="CDD" id="cd17321">
    <property type="entry name" value="MFS_MMR_MDR_like"/>
    <property type="match status" value="1"/>
</dbReference>
<comment type="subcellular location">
    <subcellularLocation>
        <location evidence="1">Cell membrane</location>
        <topology evidence="1">Multi-pass membrane protein</topology>
    </subcellularLocation>
</comment>
<feature type="transmembrane region" description="Helical" evidence="7">
    <location>
        <begin position="134"/>
        <end position="157"/>
    </location>
</feature>
<evidence type="ECO:0000256" key="4">
    <source>
        <dbReference type="ARBA" id="ARBA00022692"/>
    </source>
</evidence>
<dbReference type="PROSITE" id="PS50850">
    <property type="entry name" value="MFS"/>
    <property type="match status" value="1"/>
</dbReference>
<keyword evidence="3" id="KW-1003">Cell membrane</keyword>
<evidence type="ECO:0000259" key="8">
    <source>
        <dbReference type="PROSITE" id="PS50850"/>
    </source>
</evidence>
<sequence>MIRSNKHYLLLITIALGTLLNPLNSSMISVALTRIQGNFHLSFSDVSWLISTFYLASAIAQPVLGKLGDFFGRKRLFLLGLSLVAAASMLAPFSPNLGTLITLRVVQAIGSAALFPSGMGIIRNVVTENQARAIGILSVFSSTAAAFGPSIGGFLIHWADWPAIFLVNFPFIIASFTLAIFVLPKDSVHEQKAANLDISGILLFSGTIISFLLFLLSLDSGFNGWDLALGIVFAFLFYINESRSRNPFIDLRALTSNSNAALVYLQFILVNVIFYSIFFGVPAYLQKAAHFNAQTTGLIMLSIAGFGVVIVPLAGRWIDRSGPKPVLITGSIITIIGTLMLQLIQDSSTAAAIFGLLSVLGLSVGFNNLGLQTALYTFVPRSETGAASGLFMTSRYFGTILSSSLLGMIFASHISASRFHLIATVCAVIGTIVLMLSVRMPNRKLAEKTG</sequence>
<proteinExistence type="predicted"/>
<feature type="transmembrane region" description="Helical" evidence="7">
    <location>
        <begin position="326"/>
        <end position="344"/>
    </location>
</feature>
<evidence type="ECO:0000256" key="7">
    <source>
        <dbReference type="SAM" id="Phobius"/>
    </source>
</evidence>
<evidence type="ECO:0000256" key="2">
    <source>
        <dbReference type="ARBA" id="ARBA00022448"/>
    </source>
</evidence>
<keyword evidence="10" id="KW-1185">Reference proteome</keyword>
<accession>A0ABU5ZGC2</accession>
<evidence type="ECO:0000313" key="9">
    <source>
        <dbReference type="EMBL" id="MEB3101547.1"/>
    </source>
</evidence>
<dbReference type="RefSeq" id="WP_371753664.1">
    <property type="nucleotide sequence ID" value="NZ_JAYJLD010000008.1"/>
</dbReference>
<feature type="transmembrane region" description="Helical" evidence="7">
    <location>
        <begin position="222"/>
        <end position="240"/>
    </location>
</feature>
<dbReference type="InterPro" id="IPR036259">
    <property type="entry name" value="MFS_trans_sf"/>
</dbReference>
<gene>
    <name evidence="9" type="ORF">VF724_07715</name>
</gene>
<dbReference type="InterPro" id="IPR020846">
    <property type="entry name" value="MFS_dom"/>
</dbReference>
<dbReference type="PANTHER" id="PTHR42718:SF46">
    <property type="entry name" value="BLR6921 PROTEIN"/>
    <property type="match status" value="1"/>
</dbReference>
<dbReference type="Proteomes" id="UP001310386">
    <property type="component" value="Unassembled WGS sequence"/>
</dbReference>
<comment type="caution">
    <text evidence="9">The sequence shown here is derived from an EMBL/GenBank/DDBJ whole genome shotgun (WGS) entry which is preliminary data.</text>
</comment>
<feature type="transmembrane region" description="Helical" evidence="7">
    <location>
        <begin position="47"/>
        <end position="64"/>
    </location>
</feature>
<protein>
    <submittedName>
        <fullName evidence="9">MFS transporter</fullName>
    </submittedName>
</protein>
<organism evidence="9 10">
    <name type="scientific">Ferviditalea candida</name>
    <dbReference type="NCBI Taxonomy" id="3108399"/>
    <lineage>
        <taxon>Bacteria</taxon>
        <taxon>Bacillati</taxon>
        <taxon>Bacillota</taxon>
        <taxon>Bacilli</taxon>
        <taxon>Bacillales</taxon>
        <taxon>Paenibacillaceae</taxon>
        <taxon>Ferviditalea</taxon>
    </lineage>
</organism>
<evidence type="ECO:0000256" key="1">
    <source>
        <dbReference type="ARBA" id="ARBA00004651"/>
    </source>
</evidence>
<feature type="transmembrane region" description="Helical" evidence="7">
    <location>
        <begin position="195"/>
        <end position="216"/>
    </location>
</feature>
<dbReference type="SUPFAM" id="SSF103473">
    <property type="entry name" value="MFS general substrate transporter"/>
    <property type="match status" value="1"/>
</dbReference>
<evidence type="ECO:0000256" key="6">
    <source>
        <dbReference type="ARBA" id="ARBA00023136"/>
    </source>
</evidence>
<feature type="transmembrane region" description="Helical" evidence="7">
    <location>
        <begin position="76"/>
        <end position="95"/>
    </location>
</feature>
<evidence type="ECO:0000313" key="10">
    <source>
        <dbReference type="Proteomes" id="UP001310386"/>
    </source>
</evidence>
<feature type="transmembrane region" description="Helical" evidence="7">
    <location>
        <begin position="163"/>
        <end position="183"/>
    </location>
</feature>
<dbReference type="Pfam" id="PF07690">
    <property type="entry name" value="MFS_1"/>
    <property type="match status" value="1"/>
</dbReference>
<dbReference type="Gene3D" id="1.20.1720.10">
    <property type="entry name" value="Multidrug resistance protein D"/>
    <property type="match status" value="1"/>
</dbReference>
<evidence type="ECO:0000256" key="3">
    <source>
        <dbReference type="ARBA" id="ARBA00022475"/>
    </source>
</evidence>
<feature type="transmembrane region" description="Helical" evidence="7">
    <location>
        <begin position="297"/>
        <end position="314"/>
    </location>
</feature>
<keyword evidence="5 7" id="KW-1133">Transmembrane helix</keyword>
<dbReference type="Gene3D" id="1.20.1250.20">
    <property type="entry name" value="MFS general substrate transporter like domains"/>
    <property type="match status" value="1"/>
</dbReference>
<keyword evidence="2" id="KW-0813">Transport</keyword>
<keyword evidence="4 7" id="KW-0812">Transmembrane</keyword>
<feature type="transmembrane region" description="Helical" evidence="7">
    <location>
        <begin position="396"/>
        <end position="414"/>
    </location>
</feature>
<feature type="domain" description="Major facilitator superfamily (MFS) profile" evidence="8">
    <location>
        <begin position="10"/>
        <end position="442"/>
    </location>
</feature>
<dbReference type="InterPro" id="IPR011701">
    <property type="entry name" value="MFS"/>
</dbReference>
<dbReference type="PANTHER" id="PTHR42718">
    <property type="entry name" value="MAJOR FACILITATOR SUPERFAMILY MULTIDRUG TRANSPORTER MFSC"/>
    <property type="match status" value="1"/>
</dbReference>
<reference evidence="9" key="1">
    <citation type="submission" date="2023-12" db="EMBL/GenBank/DDBJ databases">
        <title>Fervidustalea candida gen. nov., sp. nov., a novel member of the family Paenibacillaceae isolated from a geothermal area.</title>
        <authorList>
            <person name="Li W.-J."/>
            <person name="Jiao J.-Y."/>
            <person name="Chen Y."/>
        </authorList>
    </citation>
    <scope>NUCLEOTIDE SEQUENCE</scope>
    <source>
        <strain evidence="9">SYSU GA230002</strain>
    </source>
</reference>
<evidence type="ECO:0000256" key="5">
    <source>
        <dbReference type="ARBA" id="ARBA00022989"/>
    </source>
</evidence>
<dbReference type="EMBL" id="JAYJLD010000008">
    <property type="protein sequence ID" value="MEB3101547.1"/>
    <property type="molecule type" value="Genomic_DNA"/>
</dbReference>
<feature type="transmembrane region" description="Helical" evidence="7">
    <location>
        <begin position="350"/>
        <end position="375"/>
    </location>
</feature>
<name>A0ABU5ZGC2_9BACL</name>
<feature type="transmembrane region" description="Helical" evidence="7">
    <location>
        <begin position="420"/>
        <end position="438"/>
    </location>
</feature>
<feature type="transmembrane region" description="Helical" evidence="7">
    <location>
        <begin position="261"/>
        <end position="285"/>
    </location>
</feature>